<evidence type="ECO:0000256" key="1">
    <source>
        <dbReference type="SAM" id="Phobius"/>
    </source>
</evidence>
<name>A0ABR7Q5U4_9FLAO</name>
<organism evidence="2 3">
    <name type="scientific">Kordia aestuariivivens</name>
    <dbReference type="NCBI Taxonomy" id="2759037"/>
    <lineage>
        <taxon>Bacteria</taxon>
        <taxon>Pseudomonadati</taxon>
        <taxon>Bacteroidota</taxon>
        <taxon>Flavobacteriia</taxon>
        <taxon>Flavobacteriales</taxon>
        <taxon>Flavobacteriaceae</taxon>
        <taxon>Kordia</taxon>
    </lineage>
</organism>
<keyword evidence="1" id="KW-0812">Transmembrane</keyword>
<keyword evidence="1" id="KW-1133">Transmembrane helix</keyword>
<keyword evidence="1" id="KW-0472">Membrane</keyword>
<gene>
    <name evidence="2" type="ORF">H2O64_03525</name>
</gene>
<dbReference type="EMBL" id="JACGWS010000002">
    <property type="protein sequence ID" value="MBC8753724.1"/>
    <property type="molecule type" value="Genomic_DNA"/>
</dbReference>
<evidence type="ECO:0000313" key="3">
    <source>
        <dbReference type="Proteomes" id="UP000619238"/>
    </source>
</evidence>
<reference evidence="2 3" key="1">
    <citation type="submission" date="2020-07" db="EMBL/GenBank/DDBJ databases">
        <title>Description of Kordia aestuariivivens sp. nov., isolated from a tidal flat.</title>
        <authorList>
            <person name="Park S."/>
            <person name="Yoon J.-H."/>
        </authorList>
    </citation>
    <scope>NUCLEOTIDE SEQUENCE [LARGE SCALE GENOMIC DNA]</scope>
    <source>
        <strain evidence="2 3">YSTF-M3</strain>
    </source>
</reference>
<keyword evidence="3" id="KW-1185">Reference proteome</keyword>
<dbReference type="Proteomes" id="UP000619238">
    <property type="component" value="Unassembled WGS sequence"/>
</dbReference>
<evidence type="ECO:0008006" key="4">
    <source>
        <dbReference type="Google" id="ProtNLM"/>
    </source>
</evidence>
<dbReference type="RefSeq" id="WP_187560765.1">
    <property type="nucleotide sequence ID" value="NZ_JACGWS010000002.1"/>
</dbReference>
<feature type="transmembrane region" description="Helical" evidence="1">
    <location>
        <begin position="6"/>
        <end position="23"/>
    </location>
</feature>
<comment type="caution">
    <text evidence="2">The sequence shown here is derived from an EMBL/GenBank/DDBJ whole genome shotgun (WGS) entry which is preliminary data.</text>
</comment>
<proteinExistence type="predicted"/>
<feature type="transmembrane region" description="Helical" evidence="1">
    <location>
        <begin position="63"/>
        <end position="78"/>
    </location>
</feature>
<accession>A0ABR7Q5U4</accession>
<sequence>MLRTCIHYGLHFIFPVLIALLIYRKNWKITYFVFILCMLIDLDHLLATPIFDPNRCSINFHPLHTYYAIAVYAGFLLFKKTRILGIGLLLHILADAVDCWMM</sequence>
<protein>
    <recommendedName>
        <fullName evidence="4">Metal-dependent hydrolase</fullName>
    </recommendedName>
</protein>
<evidence type="ECO:0000313" key="2">
    <source>
        <dbReference type="EMBL" id="MBC8753724.1"/>
    </source>
</evidence>
<dbReference type="Pfam" id="PF19617">
    <property type="entry name" value="DUF6122"/>
    <property type="match status" value="1"/>
</dbReference>
<dbReference type="InterPro" id="IPR046125">
    <property type="entry name" value="DUF6122"/>
</dbReference>
<feature type="transmembrane region" description="Helical" evidence="1">
    <location>
        <begin position="30"/>
        <end position="51"/>
    </location>
</feature>